<evidence type="ECO:0008006" key="5">
    <source>
        <dbReference type="Google" id="ProtNLM"/>
    </source>
</evidence>
<evidence type="ECO:0000313" key="3">
    <source>
        <dbReference type="EMBL" id="GAA5064736.1"/>
    </source>
</evidence>
<sequence>MLNRRHIVSVGAACAMALGVIGGSQAYAGDQTGALQQEINEVLANTQGGVQISPNEIAWDNGNVIMSFPEPGETDAPASSPAAAKLEAKVSAPAGASSADIAEAADAIVADSATDDAADEGSGDDPSGIVSGAGSDSSCPTVVFGNDWYCFYQYTNYGGRRLSFSAAYSTANAIMFDSYDFENRTSSWSNKGGKTIYVAGRTVANNNYSCNHWVNGKSGLLWKEGDHSHSPSLGSLDNQADCFWTS</sequence>
<accession>A0ABP9KVR1</accession>
<keyword evidence="4" id="KW-1185">Reference proteome</keyword>
<evidence type="ECO:0000256" key="2">
    <source>
        <dbReference type="SAM" id="SignalP"/>
    </source>
</evidence>
<dbReference type="RefSeq" id="WP_345669978.1">
    <property type="nucleotide sequence ID" value="NZ_BAABKC010000066.1"/>
</dbReference>
<protein>
    <recommendedName>
        <fullName evidence="5">Secreted protein</fullName>
    </recommendedName>
</protein>
<comment type="caution">
    <text evidence="3">The sequence shown here is derived from an EMBL/GenBank/DDBJ whole genome shotgun (WGS) entry which is preliminary data.</text>
</comment>
<dbReference type="EMBL" id="BAABKC010000066">
    <property type="protein sequence ID" value="GAA5064736.1"/>
    <property type="molecule type" value="Genomic_DNA"/>
</dbReference>
<dbReference type="Proteomes" id="UP001500124">
    <property type="component" value="Unassembled WGS sequence"/>
</dbReference>
<evidence type="ECO:0000313" key="4">
    <source>
        <dbReference type="Proteomes" id="UP001500124"/>
    </source>
</evidence>
<keyword evidence="2" id="KW-0732">Signal</keyword>
<dbReference type="Pfam" id="PF03995">
    <property type="entry name" value="Inhibitor_I36"/>
    <property type="match status" value="1"/>
</dbReference>
<name>A0ABP9KVR1_9ACTN</name>
<evidence type="ECO:0000256" key="1">
    <source>
        <dbReference type="SAM" id="MobiDB-lite"/>
    </source>
</evidence>
<feature type="compositionally biased region" description="Acidic residues" evidence="1">
    <location>
        <begin position="113"/>
        <end position="123"/>
    </location>
</feature>
<feature type="chain" id="PRO_5046852041" description="Secreted protein" evidence="2">
    <location>
        <begin position="29"/>
        <end position="246"/>
    </location>
</feature>
<gene>
    <name evidence="3" type="ORF">GCM10023336_45170</name>
</gene>
<organism evidence="3 4">
    <name type="scientific">Streptomyces similanensis</name>
    <dbReference type="NCBI Taxonomy" id="1274988"/>
    <lineage>
        <taxon>Bacteria</taxon>
        <taxon>Bacillati</taxon>
        <taxon>Actinomycetota</taxon>
        <taxon>Actinomycetes</taxon>
        <taxon>Kitasatosporales</taxon>
        <taxon>Streptomycetaceae</taxon>
        <taxon>Streptomyces</taxon>
    </lineage>
</organism>
<proteinExistence type="predicted"/>
<feature type="signal peptide" evidence="2">
    <location>
        <begin position="1"/>
        <end position="28"/>
    </location>
</feature>
<feature type="region of interest" description="Disordered" evidence="1">
    <location>
        <begin position="113"/>
        <end position="135"/>
    </location>
</feature>
<reference evidence="4" key="1">
    <citation type="journal article" date="2019" name="Int. J. Syst. Evol. Microbiol.">
        <title>The Global Catalogue of Microorganisms (GCM) 10K type strain sequencing project: providing services to taxonomists for standard genome sequencing and annotation.</title>
        <authorList>
            <consortium name="The Broad Institute Genomics Platform"/>
            <consortium name="The Broad Institute Genome Sequencing Center for Infectious Disease"/>
            <person name="Wu L."/>
            <person name="Ma J."/>
        </authorList>
    </citation>
    <scope>NUCLEOTIDE SEQUENCE [LARGE SCALE GENOMIC DNA]</scope>
    <source>
        <strain evidence="4">JCM 18410</strain>
    </source>
</reference>